<dbReference type="Pfam" id="PF20041">
    <property type="entry name" value="DUF6443"/>
    <property type="match status" value="1"/>
</dbReference>
<dbReference type="KEGG" id="cpi:Cpin_7099"/>
<dbReference type="InterPro" id="IPR045619">
    <property type="entry name" value="DUF6443"/>
</dbReference>
<evidence type="ECO:0000259" key="3">
    <source>
        <dbReference type="Pfam" id="PF20041"/>
    </source>
</evidence>
<protein>
    <submittedName>
        <fullName evidence="4">YD repeat protein</fullName>
    </submittedName>
</protein>
<dbReference type="NCBIfam" id="TIGR03696">
    <property type="entry name" value="Rhs_assc_core"/>
    <property type="match status" value="1"/>
</dbReference>
<organism evidence="4 5">
    <name type="scientific">Chitinophaga pinensis (strain ATCC 43595 / DSM 2588 / LMG 13176 / NBRC 15968 / NCIMB 11800 / UQM 2034)</name>
    <dbReference type="NCBI Taxonomy" id="485918"/>
    <lineage>
        <taxon>Bacteria</taxon>
        <taxon>Pseudomonadati</taxon>
        <taxon>Bacteroidota</taxon>
        <taxon>Chitinophagia</taxon>
        <taxon>Chitinophagales</taxon>
        <taxon>Chitinophagaceae</taxon>
        <taxon>Chitinophaga</taxon>
    </lineage>
</organism>
<name>A0A979GBP7_CHIPD</name>
<accession>A0A979GBP7</accession>
<dbReference type="EMBL" id="CP001699">
    <property type="protein sequence ID" value="ACU64500.1"/>
    <property type="molecule type" value="Genomic_DNA"/>
</dbReference>
<dbReference type="Pfam" id="PF15639">
    <property type="entry name" value="Tox-MPTase3"/>
    <property type="match status" value="1"/>
</dbReference>
<dbReference type="InterPro" id="IPR028913">
    <property type="entry name" value="Tox-MPTase3_dom"/>
</dbReference>
<dbReference type="PANTHER" id="PTHR32305:SF15">
    <property type="entry name" value="PROTEIN RHSA-RELATED"/>
    <property type="match status" value="1"/>
</dbReference>
<feature type="chain" id="PRO_5037264721" evidence="1">
    <location>
        <begin position="26"/>
        <end position="1480"/>
    </location>
</feature>
<keyword evidence="1" id="KW-0732">Signal</keyword>
<reference evidence="4 5" key="2">
    <citation type="journal article" date="2010" name="Stand. Genomic Sci.">
        <title>Complete genome sequence of Chitinophaga pinensis type strain (UQM 2034).</title>
        <authorList>
            <person name="Glavina Del Rio T."/>
            <person name="Abt B."/>
            <person name="Spring S."/>
            <person name="Lapidus A."/>
            <person name="Nolan M."/>
            <person name="Tice H."/>
            <person name="Copeland A."/>
            <person name="Cheng J.F."/>
            <person name="Chen F."/>
            <person name="Bruce D."/>
            <person name="Goodwin L."/>
            <person name="Pitluck S."/>
            <person name="Ivanova N."/>
            <person name="Mavromatis K."/>
            <person name="Mikhailova N."/>
            <person name="Pati A."/>
            <person name="Chen A."/>
            <person name="Palaniappan K."/>
            <person name="Land M."/>
            <person name="Hauser L."/>
            <person name="Chang Y.J."/>
            <person name="Jeffries C.D."/>
            <person name="Chain P."/>
            <person name="Saunders E."/>
            <person name="Detter J.C."/>
            <person name="Brettin T."/>
            <person name="Rohde M."/>
            <person name="Goker M."/>
            <person name="Bristow J."/>
            <person name="Eisen J.A."/>
            <person name="Markowitz V."/>
            <person name="Hugenholtz P."/>
            <person name="Kyrpides N.C."/>
            <person name="Klenk H.P."/>
            <person name="Lucas S."/>
        </authorList>
    </citation>
    <scope>NUCLEOTIDE SEQUENCE [LARGE SCALE GENOMIC DNA]</scope>
    <source>
        <strain evidence="5">ATCC 43595 / DSM 2588 / LMG 13176 / NBRC 15968 / NCIMB 11800 / UQM 2034</strain>
    </source>
</reference>
<evidence type="ECO:0000313" key="4">
    <source>
        <dbReference type="EMBL" id="ACU64500.1"/>
    </source>
</evidence>
<dbReference type="InterPro" id="IPR022385">
    <property type="entry name" value="Rhs_assc_core"/>
</dbReference>
<dbReference type="Proteomes" id="UP000002215">
    <property type="component" value="Chromosome"/>
</dbReference>
<feature type="domain" description="Tox-MPTase3" evidence="2">
    <location>
        <begin position="1265"/>
        <end position="1399"/>
    </location>
</feature>
<dbReference type="InterPro" id="IPR050708">
    <property type="entry name" value="T6SS_VgrG/RHS"/>
</dbReference>
<evidence type="ECO:0000259" key="2">
    <source>
        <dbReference type="Pfam" id="PF15639"/>
    </source>
</evidence>
<gene>
    <name evidence="4" type="ordered locus">Cpin_7099</name>
</gene>
<proteinExistence type="predicted"/>
<sequence>MKSSAYFFIASLTVLSILGSSTVSAQNKPQGTLGTATPVIQPAAYTNPKLNYVRTWEPSAPLKDTVAVASSTRILREVKQTTQYSDGLGRPVQIVSKASTPNGRDMVSMNVFDPYGREEYTYLPYVHQASSDGKFKVDPFSAQSTFYQNAIFNPGMVGESIFYSKTEFESSPLNRTIKKYAPGNSWSTHPVENLYQVNDAKDSVRIWTIGGGLPVSTAIYGAGQLAKHIVIDENANQSIVYTDKDDKVILKKVQIGNAPATGYYGWLCTYNVYDDLGNLRYVIPPLGVEAIKSNWILTAAVDTGLCFQYQYDTRQRVIMKRTPGSGRTLMVYDKRDRLVFTQDSIQRAKSPAEWMVTFYDELNRPVMTGLYRKTISADSLQKSMNAASVSQSISYIAPANADLAVYEYDSSPLYTATNSVSLLDGFDSGTGGEFVAEISTALAGDTITVVANNPLPNIPASALTPLTYNFYDNYNYKDKLAFVGPDTNKLQAADTLYPERRPIADNVNGLLTGTKIRVLGTEKWLTTTTYYNDKGRIIQVVSENNLGGKDVTSSLYSFKGSVLATYIRHQNPKSPTAQTTVLTTLTYDPMGRLLTIRKRLNDDVSQERIILSNSYDEIGQLRLKRLAVTSSGSMLDSLNYTYNSRGWLQGINKNFLNSGNVASNWFGLELSYDYGFKVNQYNGNIAGVKWKTRSDSAWTYGYSYDKNNQLIAADFSQRNGNSWVLGTKDFSVSNLSYDANGNIKTMLQKGMIGTTSRTIDSLVYAYPSNSNRLLSVTDIDSSITRPARLGDFIDGNTTTKDYFYDANGNMIADLNKRISSITYNHLNLPVSVTITGKGTITYQYDAVGNKLSKTVVDNTGSSTKTVVTDYAGIFIYQKDSLELISHEEGRIRPVYKTAAPIAYVYDYFEKDHLGNVRTVLTDQTDFTMYAATMETVAATTETALFGNIEETRAEKPSGYPQDDAAVQNKYVAKLNAKNGGRKIGPSLVLRVMAGDTVKIGAKAFYKSQEPQDNNRNVPLEDMLASLVQVFGSISDEGSTHLSSVATNATPFNSDFYNNHYQRLKEKENNIQSFYRPKSYLNFVLFDDDFKMVEKNSGVRQVKENPDELQNISVDRMAIEKSGFLYVYTSNESQQDVFFDNIVVALNSGPLLEETHYYPYGMVMAGISSNALKGANYQENRIKYNGKEIHNNEFSDGSGLEWEDYGARMYDVQLGRWFVPDPLVDRFANESPFVYGGNNPVLNIDVAGGFKFPKPKAGQKTHDYERTYPKFTQYLKTGISNLLKSQELVDAYAKFGYLSLADLQNDFTWGKGATIKIVPYPGGTYEDEASRYARGYTHDDDRGETIEIREELVAMFEKAPPEEQEALFYWVIRTLLHEEVHRGNLKNGTNGGEPGIDFDDWVWAPIKDGYRAPDPVTPGFGDTNPREKMIKYANDVIADKKQTEEGKKMLPNILDAQTAETIKSYMDRNPNIKLEVKTTLP</sequence>
<dbReference type="RefSeq" id="WP_012794663.1">
    <property type="nucleotide sequence ID" value="NC_013132.1"/>
</dbReference>
<dbReference type="PANTHER" id="PTHR32305">
    <property type="match status" value="1"/>
</dbReference>
<evidence type="ECO:0000313" key="5">
    <source>
        <dbReference type="Proteomes" id="UP000002215"/>
    </source>
</evidence>
<dbReference type="Gene3D" id="2.180.10.10">
    <property type="entry name" value="RHS repeat-associated core"/>
    <property type="match status" value="2"/>
</dbReference>
<feature type="signal peptide" evidence="1">
    <location>
        <begin position="1"/>
        <end position="25"/>
    </location>
</feature>
<evidence type="ECO:0000256" key="1">
    <source>
        <dbReference type="SAM" id="SignalP"/>
    </source>
</evidence>
<feature type="domain" description="DUF6443" evidence="3">
    <location>
        <begin position="68"/>
        <end position="189"/>
    </location>
</feature>
<dbReference type="OrthoDB" id="976756at2"/>
<reference evidence="5" key="1">
    <citation type="submission" date="2009-08" db="EMBL/GenBank/DDBJ databases">
        <title>The complete genome of Chitinophaga pinensis DSM 2588.</title>
        <authorList>
            <consortium name="US DOE Joint Genome Institute (JGI-PGF)"/>
            <person name="Lucas S."/>
            <person name="Copeland A."/>
            <person name="Lapidus A."/>
            <person name="Glavina del Rio T."/>
            <person name="Dalin E."/>
            <person name="Tice H."/>
            <person name="Bruce D."/>
            <person name="Goodwin L."/>
            <person name="Pitluck S."/>
            <person name="Kyrpides N."/>
            <person name="Mavromatis K."/>
            <person name="Ivanova N."/>
            <person name="Mikhailova N."/>
            <person name="Sims D."/>
            <person name="Meinche L."/>
            <person name="Brettin T."/>
            <person name="Detter J.C."/>
            <person name="Han C."/>
            <person name="Larimer F."/>
            <person name="Land M."/>
            <person name="Hauser L."/>
            <person name="Markowitz V."/>
            <person name="Cheng J.-F."/>
            <person name="Hugenholtz P."/>
            <person name="Woyke T."/>
            <person name="Wu D."/>
            <person name="Spring S."/>
            <person name="Klenk H.-P."/>
            <person name="Eisen J.A."/>
        </authorList>
    </citation>
    <scope>NUCLEOTIDE SEQUENCE [LARGE SCALE GENOMIC DNA]</scope>
    <source>
        <strain evidence="5">ATCC 43595 / DSM 2588 / LMG 13176 / NBRC 15968 / NCIMB 11800 / UQM 2034</strain>
    </source>
</reference>